<dbReference type="WBParaSite" id="MhA1_Contig2084.frz3.gene1">
    <property type="protein sequence ID" value="MhA1_Contig2084.frz3.gene1"/>
    <property type="gene ID" value="MhA1_Contig2084.frz3.gene1"/>
</dbReference>
<name>A0A1I8BF63_MELHA</name>
<accession>A0A1I8BF63</accession>
<sequence>MDNPDINLTSCENSCWKYNKAERLVPDRCKHLVLKAGRKQCWKRFCKICNETFKPIYTNVGESSTSGSGQHVESNWEEGESSSSQNFPNQLYDNIQNLFGAMYLNDRYDKDNIQLLLMFNEKILKNVIDICGNQNHEPWRVWFCTKANRIERTIYDAIPLNHRHDFQVDIVFNGLAKHFSS</sequence>
<evidence type="ECO:0000313" key="2">
    <source>
        <dbReference type="Proteomes" id="UP000095281"/>
    </source>
</evidence>
<proteinExistence type="predicted"/>
<protein>
    <submittedName>
        <fullName evidence="3">RNase III domain-containing protein</fullName>
    </submittedName>
</protein>
<keyword evidence="2" id="KW-1185">Reference proteome</keyword>
<feature type="region of interest" description="Disordered" evidence="1">
    <location>
        <begin position="62"/>
        <end position="85"/>
    </location>
</feature>
<evidence type="ECO:0000313" key="3">
    <source>
        <dbReference type="WBParaSite" id="MhA1_Contig2084.frz3.gene1"/>
    </source>
</evidence>
<feature type="compositionally biased region" description="Polar residues" evidence="1">
    <location>
        <begin position="62"/>
        <end position="72"/>
    </location>
</feature>
<dbReference type="AlphaFoldDB" id="A0A1I8BF63"/>
<evidence type="ECO:0000256" key="1">
    <source>
        <dbReference type="SAM" id="MobiDB-lite"/>
    </source>
</evidence>
<organism evidence="2 3">
    <name type="scientific">Meloidogyne hapla</name>
    <name type="common">Root-knot nematode worm</name>
    <dbReference type="NCBI Taxonomy" id="6305"/>
    <lineage>
        <taxon>Eukaryota</taxon>
        <taxon>Metazoa</taxon>
        <taxon>Ecdysozoa</taxon>
        <taxon>Nematoda</taxon>
        <taxon>Chromadorea</taxon>
        <taxon>Rhabditida</taxon>
        <taxon>Tylenchina</taxon>
        <taxon>Tylenchomorpha</taxon>
        <taxon>Tylenchoidea</taxon>
        <taxon>Meloidogynidae</taxon>
        <taxon>Meloidogyninae</taxon>
        <taxon>Meloidogyne</taxon>
    </lineage>
</organism>
<dbReference type="Proteomes" id="UP000095281">
    <property type="component" value="Unplaced"/>
</dbReference>
<reference evidence="3" key="1">
    <citation type="submission" date="2016-11" db="UniProtKB">
        <authorList>
            <consortium name="WormBaseParasite"/>
        </authorList>
    </citation>
    <scope>IDENTIFICATION</scope>
</reference>